<reference evidence="7" key="1">
    <citation type="submission" date="2016-11" db="UniProtKB">
        <authorList>
            <consortium name="WormBaseParasite"/>
        </authorList>
    </citation>
    <scope>IDENTIFICATION</scope>
</reference>
<feature type="domain" description="Calponin-homology (CH)" evidence="5">
    <location>
        <begin position="273"/>
        <end position="381"/>
    </location>
</feature>
<keyword evidence="1" id="KW-0597">Phosphoprotein</keyword>
<keyword evidence="6" id="KW-1185">Reference proteome</keyword>
<dbReference type="WBParaSite" id="maker-uti_cns_0047891-snap-gene-0.8-mRNA-1">
    <property type="protein sequence ID" value="maker-uti_cns_0047891-snap-gene-0.8-mRNA-1"/>
    <property type="gene ID" value="maker-uti_cns_0047891-snap-gene-0.8"/>
</dbReference>
<dbReference type="InterPro" id="IPR022189">
    <property type="entry name" value="SMTN"/>
</dbReference>
<evidence type="ECO:0000259" key="5">
    <source>
        <dbReference type="PROSITE" id="PS50021"/>
    </source>
</evidence>
<dbReference type="PANTHER" id="PTHR23167">
    <property type="entry name" value="CALPONIN HOMOLOGY DOMAIN-CONTAINING PROTEIN DDB_G0272472-RELATED"/>
    <property type="match status" value="1"/>
</dbReference>
<evidence type="ECO:0000256" key="1">
    <source>
        <dbReference type="ARBA" id="ARBA00022553"/>
    </source>
</evidence>
<proteinExistence type="inferred from homology"/>
<dbReference type="Pfam" id="PF00307">
    <property type="entry name" value="CH"/>
    <property type="match status" value="1"/>
</dbReference>
<protein>
    <submittedName>
        <fullName evidence="7">Calponin-homology (CH) domain-containing protein</fullName>
    </submittedName>
</protein>
<dbReference type="SMART" id="SM00033">
    <property type="entry name" value="CH"/>
    <property type="match status" value="1"/>
</dbReference>
<dbReference type="Gene3D" id="1.10.418.10">
    <property type="entry name" value="Calponin-like domain"/>
    <property type="match status" value="1"/>
</dbReference>
<evidence type="ECO:0000256" key="3">
    <source>
        <dbReference type="ARBA" id="ARBA00061655"/>
    </source>
</evidence>
<comment type="similarity">
    <text evidence="3">Belongs to the smoothelin family.</text>
</comment>
<keyword evidence="2" id="KW-0175">Coiled coil</keyword>
<dbReference type="FunFam" id="1.10.418.10:FF:000009">
    <property type="entry name" value="smoothelin isoform X2"/>
    <property type="match status" value="1"/>
</dbReference>
<dbReference type="CDD" id="cd21200">
    <property type="entry name" value="CH_SMTN-like"/>
    <property type="match status" value="1"/>
</dbReference>
<organism evidence="6 7">
    <name type="scientific">Macrostomum lignano</name>
    <dbReference type="NCBI Taxonomy" id="282301"/>
    <lineage>
        <taxon>Eukaryota</taxon>
        <taxon>Metazoa</taxon>
        <taxon>Spiralia</taxon>
        <taxon>Lophotrochozoa</taxon>
        <taxon>Platyhelminthes</taxon>
        <taxon>Rhabditophora</taxon>
        <taxon>Macrostomorpha</taxon>
        <taxon>Macrostomida</taxon>
        <taxon>Macrostomidae</taxon>
        <taxon>Macrostomum</taxon>
    </lineage>
</organism>
<dbReference type="InterPro" id="IPR001715">
    <property type="entry name" value="CH_dom"/>
</dbReference>
<dbReference type="SUPFAM" id="SSF47576">
    <property type="entry name" value="Calponin-homology domain, CH-domain"/>
    <property type="match status" value="1"/>
</dbReference>
<feature type="region of interest" description="Disordered" evidence="4">
    <location>
        <begin position="73"/>
        <end position="98"/>
    </location>
</feature>
<dbReference type="Proteomes" id="UP000095280">
    <property type="component" value="Unplaced"/>
</dbReference>
<sequence length="402" mass="44677">MTDPTSGEVDIKSCRDEEVLSKLLTQTDDFDKKKLIRARLKVLHEEHAKAYEEKKKSHATVDPVAMRAKQAEEAKARQMKGFQEMAKQSAGAVHKDDSVKARAEQAQKDKEAELRNYQELAKTPGAGAVQGSSERVRRMETEAAAESKARQLRQFDQMAKHVDSPGTIVANEVRKYLSTQSLRPHLEELQLHGLPWKKLAEEPQITFCTNPKHPGRPRAVGSQPGGGRPKSAMSAFKAMDNANNPEAAKAAPAYLQAGSRQPAARGGVTRNPSQIKQMLLEWCQAATKNYKDKGVCVTNFSSSWSDGLAFCALIHNFHPDSFNFDELKASERRKNFQLAFDTAEKVADIAPLLDVEDMMKMKNPDWKCVFTYVQSFYRKFRSVPLSSAPPAAADGEKAEAEA</sequence>
<accession>A0A1I8JHI0</accession>
<evidence type="ECO:0000313" key="6">
    <source>
        <dbReference type="Proteomes" id="UP000095280"/>
    </source>
</evidence>
<dbReference type="PANTHER" id="PTHR23167:SF88">
    <property type="entry name" value="CALPONIN-HOMOLOGY (CH) DOMAIN-CONTAINING PROTEIN"/>
    <property type="match status" value="1"/>
</dbReference>
<dbReference type="PROSITE" id="PS50021">
    <property type="entry name" value="CH"/>
    <property type="match status" value="1"/>
</dbReference>
<dbReference type="AlphaFoldDB" id="A0A1I8JHI0"/>
<dbReference type="InterPro" id="IPR050540">
    <property type="entry name" value="F-actin_Monoox_Mical"/>
</dbReference>
<feature type="region of interest" description="Disordered" evidence="4">
    <location>
        <begin position="207"/>
        <end position="232"/>
    </location>
</feature>
<dbReference type="InterPro" id="IPR036872">
    <property type="entry name" value="CH_dom_sf"/>
</dbReference>
<evidence type="ECO:0000256" key="2">
    <source>
        <dbReference type="ARBA" id="ARBA00023054"/>
    </source>
</evidence>
<evidence type="ECO:0000313" key="7">
    <source>
        <dbReference type="WBParaSite" id="maker-uti_cns_0047891-snap-gene-0.8-mRNA-1"/>
    </source>
</evidence>
<name>A0A1I8JHI0_9PLAT</name>
<dbReference type="Pfam" id="PF12510">
    <property type="entry name" value="Smoothelin"/>
    <property type="match status" value="1"/>
</dbReference>
<evidence type="ECO:0000256" key="4">
    <source>
        <dbReference type="SAM" id="MobiDB-lite"/>
    </source>
</evidence>